<evidence type="ECO:0000259" key="18">
    <source>
        <dbReference type="PROSITE" id="PS50004"/>
    </source>
</evidence>
<reference evidence="21" key="2">
    <citation type="submission" date="2025-08" db="UniProtKB">
        <authorList>
            <consortium name="RefSeq"/>
        </authorList>
    </citation>
    <scope>IDENTIFICATION</scope>
    <source>
        <tissue evidence="21">Blood</tissue>
    </source>
</reference>
<dbReference type="RefSeq" id="XP_053537667.1">
    <property type="nucleotide sequence ID" value="XM_053681692.1"/>
</dbReference>
<evidence type="ECO:0000256" key="17">
    <source>
        <dbReference type="SAM" id="Phobius"/>
    </source>
</evidence>
<organism evidence="20 21">
    <name type="scientific">Ictalurus punctatus</name>
    <name type="common">Channel catfish</name>
    <name type="synonym">Silurus punctatus</name>
    <dbReference type="NCBI Taxonomy" id="7998"/>
    <lineage>
        <taxon>Eukaryota</taxon>
        <taxon>Metazoa</taxon>
        <taxon>Chordata</taxon>
        <taxon>Craniata</taxon>
        <taxon>Vertebrata</taxon>
        <taxon>Euteleostomi</taxon>
        <taxon>Actinopterygii</taxon>
        <taxon>Neopterygii</taxon>
        <taxon>Teleostei</taxon>
        <taxon>Ostariophysi</taxon>
        <taxon>Siluriformes</taxon>
        <taxon>Ictaluridae</taxon>
        <taxon>Ictalurus</taxon>
    </lineage>
</organism>
<dbReference type="InterPro" id="IPR031468">
    <property type="entry name" value="SMP_LBD"/>
</dbReference>
<keyword evidence="14 17" id="KW-0472">Membrane</keyword>
<accession>A0A9F7RCN1</accession>
<dbReference type="InterPro" id="IPR000008">
    <property type="entry name" value="C2_dom"/>
</dbReference>
<dbReference type="FunFam" id="2.60.40.150:FF:000025">
    <property type="entry name" value="Extended synaptotagmin 2"/>
    <property type="match status" value="1"/>
</dbReference>
<dbReference type="GeneID" id="108268262"/>
<dbReference type="Pfam" id="PF17047">
    <property type="entry name" value="SMP_LBD"/>
    <property type="match status" value="1"/>
</dbReference>
<dbReference type="PANTHER" id="PTHR45761:SF2">
    <property type="entry name" value="EXTENDED SYNAPTOTAGMIN-2"/>
    <property type="match status" value="1"/>
</dbReference>
<evidence type="ECO:0000256" key="15">
    <source>
        <dbReference type="SAM" id="Coils"/>
    </source>
</evidence>
<dbReference type="GO" id="GO:0005509">
    <property type="term" value="F:calcium ion binding"/>
    <property type="evidence" value="ECO:0007669"/>
    <property type="project" value="TreeGrafter"/>
</dbReference>
<dbReference type="OrthoDB" id="1029639at2759"/>
<dbReference type="InterPro" id="IPR037749">
    <property type="entry name" value="Ext_Synaptotagmin_C2B"/>
</dbReference>
<keyword evidence="6 17" id="KW-0812">Transmembrane</keyword>
<dbReference type="PROSITE" id="PS51847">
    <property type="entry name" value="SMP"/>
    <property type="match status" value="1"/>
</dbReference>
<dbReference type="InterPro" id="IPR039010">
    <property type="entry name" value="Synaptotagmin_SMP"/>
</dbReference>
<gene>
    <name evidence="21" type="primary">esyt2b</name>
</gene>
<feature type="compositionally biased region" description="Polar residues" evidence="16">
    <location>
        <begin position="660"/>
        <end position="678"/>
    </location>
</feature>
<dbReference type="GO" id="GO:0005789">
    <property type="term" value="C:endoplasmic reticulum membrane"/>
    <property type="evidence" value="ECO:0007669"/>
    <property type="project" value="UniProtKB-SubCell"/>
</dbReference>
<evidence type="ECO:0000256" key="1">
    <source>
        <dbReference type="ARBA" id="ARBA00004202"/>
    </source>
</evidence>
<keyword evidence="20" id="KW-1185">Reference proteome</keyword>
<dbReference type="CDD" id="cd04050">
    <property type="entry name" value="C2B_Synaptotagmin-like"/>
    <property type="match status" value="1"/>
</dbReference>
<dbReference type="CDD" id="cd08391">
    <property type="entry name" value="C2A_C2C_Synaptotagmin_like"/>
    <property type="match status" value="1"/>
</dbReference>
<feature type="compositionally biased region" description="Basic and acidic residues" evidence="16">
    <location>
        <begin position="28"/>
        <end position="39"/>
    </location>
</feature>
<evidence type="ECO:0000256" key="5">
    <source>
        <dbReference type="ARBA" id="ARBA00022475"/>
    </source>
</evidence>
<keyword evidence="9" id="KW-0256">Endoplasmic reticulum</keyword>
<evidence type="ECO:0000313" key="21">
    <source>
        <dbReference type="RefSeq" id="XP_053537667.1"/>
    </source>
</evidence>
<evidence type="ECO:0000259" key="19">
    <source>
        <dbReference type="PROSITE" id="PS51847"/>
    </source>
</evidence>
<dbReference type="GO" id="GO:0005544">
    <property type="term" value="F:calcium-dependent phospholipid binding"/>
    <property type="evidence" value="ECO:0007669"/>
    <property type="project" value="TreeGrafter"/>
</dbReference>
<evidence type="ECO:0000256" key="9">
    <source>
        <dbReference type="ARBA" id="ARBA00022824"/>
    </source>
</evidence>
<dbReference type="Pfam" id="PF00168">
    <property type="entry name" value="C2"/>
    <property type="match status" value="3"/>
</dbReference>
<dbReference type="SUPFAM" id="SSF49562">
    <property type="entry name" value="C2 domain (Calcium/lipid-binding domain, CaLB)"/>
    <property type="match status" value="3"/>
</dbReference>
<evidence type="ECO:0000256" key="16">
    <source>
        <dbReference type="SAM" id="MobiDB-lite"/>
    </source>
</evidence>
<keyword evidence="5" id="KW-1003">Cell membrane</keyword>
<feature type="compositionally biased region" description="Low complexity" evidence="16">
    <location>
        <begin position="47"/>
        <end position="62"/>
    </location>
</feature>
<feature type="coiled-coil region" evidence="15">
    <location>
        <begin position="117"/>
        <end position="146"/>
    </location>
</feature>
<keyword evidence="8" id="KW-0677">Repeat</keyword>
<dbReference type="GO" id="GO:0008429">
    <property type="term" value="F:phosphatidylethanolamine binding"/>
    <property type="evidence" value="ECO:0007669"/>
    <property type="project" value="TreeGrafter"/>
</dbReference>
<feature type="domain" description="C2" evidence="18">
    <location>
        <begin position="805"/>
        <end position="927"/>
    </location>
</feature>
<sequence length="934" mass="104406">MSRNGAPGAQDAAQKSSSTAAPPLPPPHHPDPQAHHPGETRIPPEPSAQDAPTSSSPSSSSSAGRVARTWVRFAKAFVLIFPVYALGYFEFSVSWLLIGLAIFFFWRRNACGKSSRLSRALACLQQQEMEMEMKEEEEKRSRAARALDTTELPSWVHYPDVERVEWVNKTVNQIWPYACRFLEKLFRESIEPAVKGANTHLSTFSFTRIELGDKPLRVNGVKVYTDNVDTRQIIMDLQISFVANTEIEMDIKRYYCKAGIKSIQLHGVLRVVLEPLMGKMPLVGAFSFFFLKKPLLDVGWAGLTNILDIPGLNGFSDSLIQDVISRYLVLPNRITVPLVGDIELEQLRFPMPKGVLRIHFLEAQNLEGKDKFFGGLIKGKSDPYGVVQVANQIFQSKTIKECLNPKWNEVFEAAVYEHSGQHLEIELFDEDPDKDDFLGSLMIDLTKLHKEQKVEEWFDLEEVSSGKLHLRLEWLSLRSGADKLQQALWSIRTNDSLSSALLMVYLDSARNLPSVVEGSFGCGNERGRRGSGLVFCEDSSSLCRSLLSGRKVNSDPSPYVQLTVGQKTLGSKVRYKTCEPLWEEAFTFLVHNPHTQELQVEVKDDKHKCMLGNVRVALARLLKDEDMTLVQQFPLNSSGPNSTLKLKLVLRMLCLEKETTSGQPSLVQVQQTNQSVTMSHTNTTTTTTTHSTPTTHSTSTTHSTPTTHTTPCNSSTPTGVTLRGKRGSEGSPVSLVQTETRDSPRRDSTRRNSTRRNSTRRNSTQRDSTHRDSTQSLASDASLPSASLELQHRLAQLQNGSMQYPLGEVQLTIRHSSQRNKLIVVVHACRNLISLGKDSSDPYIRLYLLPDKGRSGRRKTSTMRKNLNPIYDQSFEFIVSAVELHRRTLDVAVKNAGGLLSKNKGLLGKVLVDLASEEISKGLTRWYDLSADGS</sequence>
<dbReference type="GO" id="GO:0061817">
    <property type="term" value="P:endoplasmic reticulum-plasma membrane tethering"/>
    <property type="evidence" value="ECO:0007669"/>
    <property type="project" value="InterPro"/>
</dbReference>
<dbReference type="FunFam" id="2.60.40.150:FF:000078">
    <property type="entry name" value="Extended synaptotagmin 2"/>
    <property type="match status" value="1"/>
</dbReference>
<dbReference type="Gene3D" id="2.60.40.150">
    <property type="entry name" value="C2 domain"/>
    <property type="match status" value="3"/>
</dbReference>
<dbReference type="InterPro" id="IPR051634">
    <property type="entry name" value="Extended_Synaptotagmin"/>
</dbReference>
<dbReference type="GO" id="GO:0005886">
    <property type="term" value="C:plasma membrane"/>
    <property type="evidence" value="ECO:0007669"/>
    <property type="project" value="UniProtKB-SubCell"/>
</dbReference>
<feature type="domain" description="SMP-LTD" evidence="19">
    <location>
        <begin position="160"/>
        <end position="339"/>
    </location>
</feature>
<comment type="similarity">
    <text evidence="3">Belongs to the extended synaptotagmin family.</text>
</comment>
<dbReference type="Proteomes" id="UP000221080">
    <property type="component" value="Chromosome 7"/>
</dbReference>
<keyword evidence="15" id="KW-0175">Coiled coil</keyword>
<evidence type="ECO:0000256" key="7">
    <source>
        <dbReference type="ARBA" id="ARBA00022723"/>
    </source>
</evidence>
<dbReference type="GO" id="GO:0035091">
    <property type="term" value="F:phosphatidylinositol binding"/>
    <property type="evidence" value="ECO:0007669"/>
    <property type="project" value="TreeGrafter"/>
</dbReference>
<dbReference type="InterPro" id="IPR035892">
    <property type="entry name" value="C2_domain_sf"/>
</dbReference>
<dbReference type="InterPro" id="IPR037733">
    <property type="entry name" value="Ext_Synaptotagmin_C2A"/>
</dbReference>
<dbReference type="GO" id="GO:0006869">
    <property type="term" value="P:lipid transport"/>
    <property type="evidence" value="ECO:0007669"/>
    <property type="project" value="UniProtKB-KW"/>
</dbReference>
<evidence type="ECO:0000256" key="3">
    <source>
        <dbReference type="ARBA" id="ARBA00005867"/>
    </source>
</evidence>
<keyword evidence="4" id="KW-0813">Transport</keyword>
<dbReference type="InterPro" id="IPR037752">
    <property type="entry name" value="C2C_KIAA1228"/>
</dbReference>
<comment type="subcellular location">
    <subcellularLocation>
        <location evidence="1">Cell membrane</location>
        <topology evidence="1">Peripheral membrane protein</topology>
    </subcellularLocation>
    <subcellularLocation>
        <location evidence="2">Endoplasmic reticulum membrane</location>
        <topology evidence="2">Multi-pass membrane protein</topology>
    </subcellularLocation>
</comment>
<proteinExistence type="inferred from homology"/>
<keyword evidence="10" id="KW-0106">Calcium</keyword>
<evidence type="ECO:0000256" key="11">
    <source>
        <dbReference type="ARBA" id="ARBA00022989"/>
    </source>
</evidence>
<keyword evidence="7" id="KW-0479">Metal-binding</keyword>
<evidence type="ECO:0000256" key="6">
    <source>
        <dbReference type="ARBA" id="ARBA00022692"/>
    </source>
</evidence>
<keyword evidence="13" id="KW-0446">Lipid-binding</keyword>
<protein>
    <submittedName>
        <fullName evidence="21">Extended synaptotagmin-2 isoform X1</fullName>
    </submittedName>
</protein>
<evidence type="ECO:0000256" key="12">
    <source>
        <dbReference type="ARBA" id="ARBA00023055"/>
    </source>
</evidence>
<name>A0A9F7RCN1_ICTPU</name>
<keyword evidence="11 17" id="KW-1133">Transmembrane helix</keyword>
<feature type="compositionally biased region" description="Basic and acidic residues" evidence="16">
    <location>
        <begin position="739"/>
        <end position="750"/>
    </location>
</feature>
<evidence type="ECO:0000256" key="13">
    <source>
        <dbReference type="ARBA" id="ARBA00023121"/>
    </source>
</evidence>
<dbReference type="AlphaFoldDB" id="A0A9F7RCN1"/>
<feature type="compositionally biased region" description="Low complexity" evidence="16">
    <location>
        <begin position="679"/>
        <end position="718"/>
    </location>
</feature>
<dbReference type="SMART" id="SM00239">
    <property type="entry name" value="C2"/>
    <property type="match status" value="3"/>
</dbReference>
<keyword evidence="12" id="KW-0445">Lipid transport</keyword>
<evidence type="ECO:0000256" key="2">
    <source>
        <dbReference type="ARBA" id="ARBA00004477"/>
    </source>
</evidence>
<feature type="transmembrane region" description="Helical" evidence="17">
    <location>
        <begin position="77"/>
        <end position="106"/>
    </location>
</feature>
<feature type="region of interest" description="Disordered" evidence="16">
    <location>
        <begin position="660"/>
        <end position="783"/>
    </location>
</feature>
<dbReference type="GO" id="GO:0031210">
    <property type="term" value="F:phosphatidylcholine binding"/>
    <property type="evidence" value="ECO:0007669"/>
    <property type="project" value="TreeGrafter"/>
</dbReference>
<feature type="domain" description="C2" evidence="18">
    <location>
        <begin position="338"/>
        <end position="458"/>
    </location>
</feature>
<dbReference type="CDD" id="cd04030">
    <property type="entry name" value="C2C_KIAA1228"/>
    <property type="match status" value="1"/>
</dbReference>
<evidence type="ECO:0000256" key="8">
    <source>
        <dbReference type="ARBA" id="ARBA00022737"/>
    </source>
</evidence>
<evidence type="ECO:0000313" key="20">
    <source>
        <dbReference type="Proteomes" id="UP000221080"/>
    </source>
</evidence>
<reference evidence="20" key="1">
    <citation type="journal article" date="2016" name="Nat. Commun.">
        <title>The channel catfish genome sequence provides insights into the evolution of scale formation in teleosts.</title>
        <authorList>
            <person name="Liu Z."/>
            <person name="Liu S."/>
            <person name="Yao J."/>
            <person name="Bao L."/>
            <person name="Zhang J."/>
            <person name="Li Y."/>
            <person name="Jiang C."/>
            <person name="Sun L."/>
            <person name="Wang R."/>
            <person name="Zhang Y."/>
            <person name="Zhou T."/>
            <person name="Zeng Q."/>
            <person name="Fu Q."/>
            <person name="Gao S."/>
            <person name="Li N."/>
            <person name="Koren S."/>
            <person name="Jiang Y."/>
            <person name="Zimin A."/>
            <person name="Xu P."/>
            <person name="Phillippy A.M."/>
            <person name="Geng X."/>
            <person name="Song L."/>
            <person name="Sun F."/>
            <person name="Li C."/>
            <person name="Wang X."/>
            <person name="Chen A."/>
            <person name="Jin Y."/>
            <person name="Yuan Z."/>
            <person name="Yang Y."/>
            <person name="Tan S."/>
            <person name="Peatman E."/>
            <person name="Lu J."/>
            <person name="Qin Z."/>
            <person name="Dunham R."/>
            <person name="Li Z."/>
            <person name="Sonstegard T."/>
            <person name="Feng J."/>
            <person name="Danzmann R.G."/>
            <person name="Schroeder S."/>
            <person name="Scheffler B."/>
            <person name="Duke M.V."/>
            <person name="Ballard L."/>
            <person name="Kucuktas H."/>
            <person name="Kaltenboeck L."/>
            <person name="Liu H."/>
            <person name="Armbruster J."/>
            <person name="Xie Y."/>
            <person name="Kirby M.L."/>
            <person name="Tian Y."/>
            <person name="Flanagan M.E."/>
            <person name="Mu W."/>
            <person name="Waldbieser G.C."/>
        </authorList>
    </citation>
    <scope>NUCLEOTIDE SEQUENCE [LARGE SCALE GENOMIC DNA]</scope>
    <source>
        <strain evidence="20">SDA103</strain>
    </source>
</reference>
<dbReference type="KEGG" id="ipu:108268262"/>
<evidence type="ECO:0000256" key="14">
    <source>
        <dbReference type="ARBA" id="ARBA00023136"/>
    </source>
</evidence>
<dbReference type="CTD" id="100330508"/>
<evidence type="ECO:0000256" key="4">
    <source>
        <dbReference type="ARBA" id="ARBA00022448"/>
    </source>
</evidence>
<dbReference type="PROSITE" id="PS50004">
    <property type="entry name" value="C2"/>
    <property type="match status" value="3"/>
</dbReference>
<dbReference type="PANTHER" id="PTHR45761">
    <property type="entry name" value="EXTENDED SYNAPTOTAGMIN-LIKE PROTEIN 2, ISOFORM C"/>
    <property type="match status" value="1"/>
</dbReference>
<evidence type="ECO:0000256" key="10">
    <source>
        <dbReference type="ARBA" id="ARBA00022837"/>
    </source>
</evidence>
<feature type="region of interest" description="Disordered" evidence="16">
    <location>
        <begin position="1"/>
        <end position="62"/>
    </location>
</feature>
<feature type="domain" description="C2" evidence="18">
    <location>
        <begin position="483"/>
        <end position="637"/>
    </location>
</feature>